<keyword evidence="2" id="KW-1185">Reference proteome</keyword>
<evidence type="ECO:0000313" key="1">
    <source>
        <dbReference type="EMBL" id="TQD77141.1"/>
    </source>
</evidence>
<accession>A0A540KSE2</accession>
<gene>
    <name evidence="1" type="ORF">C1H46_037325</name>
</gene>
<dbReference type="Proteomes" id="UP000315295">
    <property type="component" value="Unassembled WGS sequence"/>
</dbReference>
<reference evidence="1 2" key="1">
    <citation type="journal article" date="2019" name="G3 (Bethesda)">
        <title>Sequencing of a Wild Apple (Malus baccata) Genome Unravels the Differences Between Cultivated and Wild Apple Species Regarding Disease Resistance and Cold Tolerance.</title>
        <authorList>
            <person name="Chen X."/>
        </authorList>
    </citation>
    <scope>NUCLEOTIDE SEQUENCE [LARGE SCALE GENOMIC DNA]</scope>
    <source>
        <strain evidence="2">cv. Shandingzi</strain>
        <tissue evidence="1">Leaves</tissue>
    </source>
</reference>
<comment type="caution">
    <text evidence="1">The sequence shown here is derived from an EMBL/GenBank/DDBJ whole genome shotgun (WGS) entry which is preliminary data.</text>
</comment>
<proteinExistence type="predicted"/>
<sequence>MVNPQLLQILYLLSFPANPNNTTPQGQPVQLHEELAISITTLYKIHKLSKFYGSSSSVTTIAFSSSRELTDNSNPEFPWGFSASNSNGGVLVGDWIFKGYVVVYFSFMADSPRVPCPVVVMQSGTMAQAFVALCCSGYVGGLLPFNEVHVSRKKNLYN</sequence>
<dbReference type="AlphaFoldDB" id="A0A540KSE2"/>
<name>A0A540KSE2_MALBA</name>
<protein>
    <submittedName>
        <fullName evidence="1">Uncharacterized protein</fullName>
    </submittedName>
</protein>
<organism evidence="1 2">
    <name type="scientific">Malus baccata</name>
    <name type="common">Siberian crab apple</name>
    <name type="synonym">Pyrus baccata</name>
    <dbReference type="NCBI Taxonomy" id="106549"/>
    <lineage>
        <taxon>Eukaryota</taxon>
        <taxon>Viridiplantae</taxon>
        <taxon>Streptophyta</taxon>
        <taxon>Embryophyta</taxon>
        <taxon>Tracheophyta</taxon>
        <taxon>Spermatophyta</taxon>
        <taxon>Magnoliopsida</taxon>
        <taxon>eudicotyledons</taxon>
        <taxon>Gunneridae</taxon>
        <taxon>Pentapetalae</taxon>
        <taxon>rosids</taxon>
        <taxon>fabids</taxon>
        <taxon>Rosales</taxon>
        <taxon>Rosaceae</taxon>
        <taxon>Amygdaloideae</taxon>
        <taxon>Maleae</taxon>
        <taxon>Malus</taxon>
    </lineage>
</organism>
<evidence type="ECO:0000313" key="2">
    <source>
        <dbReference type="Proteomes" id="UP000315295"/>
    </source>
</evidence>
<dbReference type="EMBL" id="VIEB01000981">
    <property type="protein sequence ID" value="TQD77141.1"/>
    <property type="molecule type" value="Genomic_DNA"/>
</dbReference>